<proteinExistence type="predicted"/>
<evidence type="ECO:0000313" key="1">
    <source>
        <dbReference type="EMBL" id="CAX22545.1"/>
    </source>
</evidence>
<accession>C7CCJ8</accession>
<dbReference type="KEGG" id="mdi:METDI0915"/>
<dbReference type="AlphaFoldDB" id="C7CCJ8"/>
<dbReference type="Proteomes" id="UP000008070">
    <property type="component" value="Chromosome"/>
</dbReference>
<evidence type="ECO:0000313" key="2">
    <source>
        <dbReference type="Proteomes" id="UP000008070"/>
    </source>
</evidence>
<organism evidence="1 2">
    <name type="scientific">Methylorubrum extorquens (strain DSM 6343 / CIP 106787 / DM4)</name>
    <name type="common">Methylobacterium extorquens</name>
    <dbReference type="NCBI Taxonomy" id="661410"/>
    <lineage>
        <taxon>Bacteria</taxon>
        <taxon>Pseudomonadati</taxon>
        <taxon>Pseudomonadota</taxon>
        <taxon>Alphaproteobacteria</taxon>
        <taxon>Hyphomicrobiales</taxon>
        <taxon>Methylobacteriaceae</taxon>
        <taxon>Methylorubrum</taxon>
    </lineage>
</organism>
<gene>
    <name evidence="1" type="ORF">METD_I0915</name>
</gene>
<protein>
    <submittedName>
        <fullName evidence="1">Uncharacterized protein</fullName>
    </submittedName>
</protein>
<sequence>MRHVEDVFMERVPPACVGARHLANSTERLGAVRSPRHRHATDHALLQIWDTEQGAKTLLFHLFSLLLDQRIRNIMS</sequence>
<dbReference type="EMBL" id="FP103042">
    <property type="protein sequence ID" value="CAX22545.1"/>
    <property type="molecule type" value="Genomic_DNA"/>
</dbReference>
<name>C7CCJ8_METED</name>
<dbReference type="HOGENOM" id="CLU_2650267_0_0_5"/>
<reference evidence="2" key="1">
    <citation type="journal article" date="2009" name="PLoS ONE">
        <title>Methylobacterium genome sequences: a reference blueprint to investigate microbial metabolism of C1 compounds from natural and industrial sources.</title>
        <authorList>
            <person name="Vuilleumier S."/>
            <person name="Chistoserdova L."/>
            <person name="Lee M.-C."/>
            <person name="Bringel F."/>
            <person name="Lajus A."/>
            <person name="Zhou Y."/>
            <person name="Gourion B."/>
            <person name="Barbe V."/>
            <person name="Chang J."/>
            <person name="Cruveiller S."/>
            <person name="Dossat C."/>
            <person name="Gillett W."/>
            <person name="Gruffaz C."/>
            <person name="Haugen E."/>
            <person name="Hourcade E."/>
            <person name="Levy R."/>
            <person name="Mangenot S."/>
            <person name="Muller E."/>
            <person name="Nadalig T."/>
            <person name="Pagni M."/>
            <person name="Penny C."/>
            <person name="Peyraud R."/>
            <person name="Robinson D.G."/>
            <person name="Roche D."/>
            <person name="Rouy Z."/>
            <person name="Saenampechek C."/>
            <person name="Salvignol G."/>
            <person name="Vallenet D."/>
            <person name="Wu Z."/>
            <person name="Marx C.J."/>
            <person name="Vorholt J.A."/>
            <person name="Olson M.V."/>
            <person name="Kaul R."/>
            <person name="Weissenbach J."/>
            <person name="Medigue C."/>
            <person name="Lidstrom M.E."/>
        </authorList>
    </citation>
    <scope>NUCLEOTIDE SEQUENCE [LARGE SCALE GENOMIC DNA]</scope>
    <source>
        <strain evidence="2">DSM 6343 / CIP 106787 / DM4</strain>
    </source>
</reference>